<feature type="coiled-coil region" evidence="1">
    <location>
        <begin position="9"/>
        <end position="36"/>
    </location>
</feature>
<dbReference type="InParanoid" id="S8FNB6"/>
<evidence type="ECO:0000313" key="2">
    <source>
        <dbReference type="EMBL" id="EPS99799.1"/>
    </source>
</evidence>
<dbReference type="Proteomes" id="UP000015241">
    <property type="component" value="Unassembled WGS sequence"/>
</dbReference>
<evidence type="ECO:0000256" key="1">
    <source>
        <dbReference type="SAM" id="Coils"/>
    </source>
</evidence>
<reference evidence="2 3" key="1">
    <citation type="journal article" date="2012" name="Science">
        <title>The Paleozoic origin of enzymatic lignin decomposition reconstructed from 31 fungal genomes.</title>
        <authorList>
            <person name="Floudas D."/>
            <person name="Binder M."/>
            <person name="Riley R."/>
            <person name="Barry K."/>
            <person name="Blanchette R.A."/>
            <person name="Henrissat B."/>
            <person name="Martinez A.T."/>
            <person name="Otillar R."/>
            <person name="Spatafora J.W."/>
            <person name="Yadav J.S."/>
            <person name="Aerts A."/>
            <person name="Benoit I."/>
            <person name="Boyd A."/>
            <person name="Carlson A."/>
            <person name="Copeland A."/>
            <person name="Coutinho P.M."/>
            <person name="de Vries R.P."/>
            <person name="Ferreira P."/>
            <person name="Findley K."/>
            <person name="Foster B."/>
            <person name="Gaskell J."/>
            <person name="Glotzer D."/>
            <person name="Gorecki P."/>
            <person name="Heitman J."/>
            <person name="Hesse C."/>
            <person name="Hori C."/>
            <person name="Igarashi K."/>
            <person name="Jurgens J.A."/>
            <person name="Kallen N."/>
            <person name="Kersten P."/>
            <person name="Kohler A."/>
            <person name="Kuees U."/>
            <person name="Kumar T.K.A."/>
            <person name="Kuo A."/>
            <person name="LaButti K."/>
            <person name="Larrondo L.F."/>
            <person name="Lindquist E."/>
            <person name="Ling A."/>
            <person name="Lombard V."/>
            <person name="Lucas S."/>
            <person name="Lundell T."/>
            <person name="Martin R."/>
            <person name="McLaughlin D.J."/>
            <person name="Morgenstern I."/>
            <person name="Morin E."/>
            <person name="Murat C."/>
            <person name="Nagy L.G."/>
            <person name="Nolan M."/>
            <person name="Ohm R.A."/>
            <person name="Patyshakuliyeva A."/>
            <person name="Rokas A."/>
            <person name="Ruiz-Duenas F.J."/>
            <person name="Sabat G."/>
            <person name="Salamov A."/>
            <person name="Samejima M."/>
            <person name="Schmutz J."/>
            <person name="Slot J.C."/>
            <person name="St John F."/>
            <person name="Stenlid J."/>
            <person name="Sun H."/>
            <person name="Sun S."/>
            <person name="Syed K."/>
            <person name="Tsang A."/>
            <person name="Wiebenga A."/>
            <person name="Young D."/>
            <person name="Pisabarro A."/>
            <person name="Eastwood D.C."/>
            <person name="Martin F."/>
            <person name="Cullen D."/>
            <person name="Grigoriev I.V."/>
            <person name="Hibbett D.S."/>
        </authorList>
    </citation>
    <scope>NUCLEOTIDE SEQUENCE</scope>
    <source>
        <strain evidence="3">FP-58527</strain>
    </source>
</reference>
<accession>S8FNB6</accession>
<organism evidence="2 3">
    <name type="scientific">Fomitopsis schrenkii</name>
    <name type="common">Brown rot fungus</name>
    <dbReference type="NCBI Taxonomy" id="2126942"/>
    <lineage>
        <taxon>Eukaryota</taxon>
        <taxon>Fungi</taxon>
        <taxon>Dikarya</taxon>
        <taxon>Basidiomycota</taxon>
        <taxon>Agaricomycotina</taxon>
        <taxon>Agaricomycetes</taxon>
        <taxon>Polyporales</taxon>
        <taxon>Fomitopsis</taxon>
    </lineage>
</organism>
<dbReference type="AlphaFoldDB" id="S8FNB6"/>
<sequence length="269" mass="30452">MDNSDDPLIAQAEAEIAQAEEENQVLRGRLDAVRLTMASAAAELARARALVTSLEFTHLEDEMRDIEKQLLGPVTPRPQEHYGVPRTVHIPNHPEILLLQFSYQPSATPALRAMKDDFQSLGHTSVITVRDEVVWEDFPVAGYAVKPDRILSKKNKWTDVRHGKLRRRANEFVERIDGVWHYLGTFKPISSGRFPPEAFRDLPERVRQRVVQLAGHKSHHNELRSMLEDGTLPLTKITLQRADMNEQVLRLGPVRVMMALGATEVKGPP</sequence>
<keyword evidence="3" id="KW-1185">Reference proteome</keyword>
<name>S8FNB6_FOMSC</name>
<keyword evidence="1" id="KW-0175">Coiled coil</keyword>
<gene>
    <name evidence="2" type="ORF">FOMPIDRAFT_87436</name>
</gene>
<dbReference type="STRING" id="743788.S8FNB6"/>
<dbReference type="OrthoDB" id="2802916at2759"/>
<proteinExistence type="predicted"/>
<dbReference type="EMBL" id="KE504154">
    <property type="protein sequence ID" value="EPS99799.1"/>
    <property type="molecule type" value="Genomic_DNA"/>
</dbReference>
<evidence type="ECO:0000313" key="3">
    <source>
        <dbReference type="Proteomes" id="UP000015241"/>
    </source>
</evidence>
<protein>
    <submittedName>
        <fullName evidence="2">Uncharacterized protein</fullName>
    </submittedName>
</protein>
<dbReference type="HOGENOM" id="CLU_1034528_0_0_1"/>